<evidence type="ECO:0000313" key="2">
    <source>
        <dbReference type="EMBL" id="ORY90360.1"/>
    </source>
</evidence>
<protein>
    <submittedName>
        <fullName evidence="2">Uncharacterized protein</fullName>
    </submittedName>
</protein>
<feature type="region of interest" description="Disordered" evidence="1">
    <location>
        <begin position="1"/>
        <end position="35"/>
    </location>
</feature>
<accession>A0A1X2GZX1</accession>
<keyword evidence="3" id="KW-1185">Reference proteome</keyword>
<dbReference type="Proteomes" id="UP000242180">
    <property type="component" value="Unassembled WGS sequence"/>
</dbReference>
<name>A0A1X2GZX1_SYNRA</name>
<dbReference type="InParanoid" id="A0A1X2GZX1"/>
<dbReference type="EMBL" id="MCGN01000012">
    <property type="protein sequence ID" value="ORY90360.1"/>
    <property type="molecule type" value="Genomic_DNA"/>
</dbReference>
<comment type="caution">
    <text evidence="2">The sequence shown here is derived from an EMBL/GenBank/DDBJ whole genome shotgun (WGS) entry which is preliminary data.</text>
</comment>
<evidence type="ECO:0000256" key="1">
    <source>
        <dbReference type="SAM" id="MobiDB-lite"/>
    </source>
</evidence>
<proteinExistence type="predicted"/>
<evidence type="ECO:0000313" key="3">
    <source>
        <dbReference type="Proteomes" id="UP000242180"/>
    </source>
</evidence>
<organism evidence="2 3">
    <name type="scientific">Syncephalastrum racemosum</name>
    <name type="common">Filamentous fungus</name>
    <dbReference type="NCBI Taxonomy" id="13706"/>
    <lineage>
        <taxon>Eukaryota</taxon>
        <taxon>Fungi</taxon>
        <taxon>Fungi incertae sedis</taxon>
        <taxon>Mucoromycota</taxon>
        <taxon>Mucoromycotina</taxon>
        <taxon>Mucoromycetes</taxon>
        <taxon>Mucorales</taxon>
        <taxon>Syncephalastraceae</taxon>
        <taxon>Syncephalastrum</taxon>
    </lineage>
</organism>
<dbReference type="AlphaFoldDB" id="A0A1X2GZX1"/>
<reference evidence="2 3" key="1">
    <citation type="submission" date="2016-07" db="EMBL/GenBank/DDBJ databases">
        <title>Pervasive Adenine N6-methylation of Active Genes in Fungi.</title>
        <authorList>
            <consortium name="DOE Joint Genome Institute"/>
            <person name="Mondo S.J."/>
            <person name="Dannebaum R.O."/>
            <person name="Kuo R.C."/>
            <person name="Labutti K."/>
            <person name="Haridas S."/>
            <person name="Kuo A."/>
            <person name="Salamov A."/>
            <person name="Ahrendt S.R."/>
            <person name="Lipzen A."/>
            <person name="Sullivan W."/>
            <person name="Andreopoulos W.B."/>
            <person name="Clum A."/>
            <person name="Lindquist E."/>
            <person name="Daum C."/>
            <person name="Ramamoorthy G.K."/>
            <person name="Gryganskyi A."/>
            <person name="Culley D."/>
            <person name="Magnuson J.K."/>
            <person name="James T.Y."/>
            <person name="O'Malley M.A."/>
            <person name="Stajich J.E."/>
            <person name="Spatafora J.W."/>
            <person name="Visel A."/>
            <person name="Grigoriev I.V."/>
        </authorList>
    </citation>
    <scope>NUCLEOTIDE SEQUENCE [LARGE SCALE GENOMIC DNA]</scope>
    <source>
        <strain evidence="2 3">NRRL 2496</strain>
    </source>
</reference>
<feature type="compositionally biased region" description="Polar residues" evidence="1">
    <location>
        <begin position="21"/>
        <end position="31"/>
    </location>
</feature>
<gene>
    <name evidence="2" type="ORF">BCR43DRAFT_499180</name>
</gene>
<sequence>MSMTSTTTTTATTATEKTTTIASPAGSNASNQKKKVHTMPPMNCIIVGGKKRRWGCCHNNPDYYGGSEFDYCDHRERSTKRHEDPFAAFPSMSGSCKYCRHGKLQGIYLNRSYPMPIYKRGWRGLFSSFRSVQQHHQTDYTKRSVFLQDLASPQTPAATIFAKDEPIQVDDSSYAII</sequence>
<feature type="compositionally biased region" description="Low complexity" evidence="1">
    <location>
        <begin position="1"/>
        <end position="20"/>
    </location>
</feature>